<dbReference type="SUPFAM" id="SSF50022">
    <property type="entry name" value="ISP domain"/>
    <property type="match status" value="1"/>
</dbReference>
<evidence type="ECO:0000256" key="2">
    <source>
        <dbReference type="ARBA" id="ARBA00022714"/>
    </source>
</evidence>
<gene>
    <name evidence="9" type="ORF">DS909_14045</name>
</gene>
<dbReference type="Gene3D" id="3.90.380.10">
    <property type="entry name" value="Naphthalene 1,2-dioxygenase Alpha Subunit, Chain A, domain 1"/>
    <property type="match status" value="2"/>
</dbReference>
<dbReference type="PANTHER" id="PTHR43756">
    <property type="entry name" value="CHOLINE MONOOXYGENASE, CHLOROPLASTIC"/>
    <property type="match status" value="1"/>
</dbReference>
<dbReference type="InterPro" id="IPR001663">
    <property type="entry name" value="Rng_hydr_dOase-A"/>
</dbReference>
<dbReference type="InterPro" id="IPR015881">
    <property type="entry name" value="ARHD_Rieske_2Fe_2S"/>
</dbReference>
<evidence type="ECO:0000313" key="9">
    <source>
        <dbReference type="EMBL" id="RBW53505.1"/>
    </source>
</evidence>
<reference evidence="9 10" key="1">
    <citation type="submission" date="2018-07" db="EMBL/GenBank/DDBJ databases">
        <title>Modular assembly of carbohydrate-degrading microbial communities in the ocean.</title>
        <authorList>
            <person name="Enke T.N."/>
            <person name="Datta M.S."/>
            <person name="Schwartzman J.A."/>
            <person name="Cermak N."/>
            <person name="Schmitz D.A."/>
            <person name="Barrere J."/>
            <person name="Cordero O.X."/>
        </authorList>
    </citation>
    <scope>NUCLEOTIDE SEQUENCE [LARGE SCALE GENOMIC DNA]</scope>
    <source>
        <strain evidence="9 10">C3M10</strain>
    </source>
</reference>
<protein>
    <submittedName>
        <fullName evidence="9">Aromatic ring-hydroxylating dioxygenase subunit alpha</fullName>
    </submittedName>
</protein>
<dbReference type="PANTHER" id="PTHR43756:SF5">
    <property type="entry name" value="CHOLINE MONOOXYGENASE, CHLOROPLASTIC"/>
    <property type="match status" value="1"/>
</dbReference>
<evidence type="ECO:0000256" key="5">
    <source>
        <dbReference type="ARBA" id="ARBA00023004"/>
    </source>
</evidence>
<keyword evidence="4" id="KW-0560">Oxidoreductase</keyword>
<dbReference type="OrthoDB" id="7456916at2"/>
<dbReference type="Gene3D" id="2.102.10.10">
    <property type="entry name" value="Rieske [2Fe-2S] iron-sulphur domain"/>
    <property type="match status" value="1"/>
</dbReference>
<evidence type="ECO:0000256" key="6">
    <source>
        <dbReference type="ARBA" id="ARBA00023014"/>
    </source>
</evidence>
<proteinExistence type="predicted"/>
<dbReference type="CDD" id="cd03469">
    <property type="entry name" value="Rieske_RO_Alpha_N"/>
    <property type="match status" value="1"/>
</dbReference>
<name>A0A366WU53_9RHOB</name>
<evidence type="ECO:0000256" key="1">
    <source>
        <dbReference type="ARBA" id="ARBA00001962"/>
    </source>
</evidence>
<keyword evidence="6" id="KW-0411">Iron-sulfur</keyword>
<dbReference type="EMBL" id="QOCE01000035">
    <property type="protein sequence ID" value="RBW53505.1"/>
    <property type="molecule type" value="Genomic_DNA"/>
</dbReference>
<dbReference type="AlphaFoldDB" id="A0A366WU53"/>
<sequence>MPGMQTMTVEKLRQELTNLKALDREQARTMPTSFYTSENFLELEKEHIFHREWVCLGHVGEIPNAGDFYTTELVDEQLLVSRGHDGEVYVLSNVCRHRGNMVETNERGNRRSFVCQYHAWTYDTDGRLKTAPLMKKAKNFDLKGCRLPQFKTELWNNFIFVNLDGQAAPLTEQLGGLQDILQNYHHEDRNLLFSDTAVWGTNWKNLTENFMEGYHLFSTHPQTLQPMTPTQLCKKVPGQDRWTAYRAYYHSDFPPRGPFHPDMTDEEKNNSVLFNTFPSFVCAVASNYTLFLCLRPAGADKVAIRWGVCGLKTDPADPEVVDYVNLCKSFNAEDKEKLETLQIAQNTRYYSSGPLAPDDLEGTIWDFLGYMEKMLGAEKELTEV</sequence>
<dbReference type="PROSITE" id="PS51296">
    <property type="entry name" value="RIESKE"/>
    <property type="match status" value="1"/>
</dbReference>
<keyword evidence="2" id="KW-0001">2Fe-2S</keyword>
<dbReference type="Pfam" id="PF00355">
    <property type="entry name" value="Rieske"/>
    <property type="match status" value="1"/>
</dbReference>
<comment type="cofactor">
    <cofactor evidence="1">
        <name>Fe cation</name>
        <dbReference type="ChEBI" id="CHEBI:24875"/>
    </cofactor>
</comment>
<organism evidence="9 10">
    <name type="scientific">Phaeobacter gallaeciensis</name>
    <dbReference type="NCBI Taxonomy" id="60890"/>
    <lineage>
        <taxon>Bacteria</taxon>
        <taxon>Pseudomonadati</taxon>
        <taxon>Pseudomonadota</taxon>
        <taxon>Alphaproteobacteria</taxon>
        <taxon>Rhodobacterales</taxon>
        <taxon>Roseobacteraceae</taxon>
        <taxon>Phaeobacter</taxon>
    </lineage>
</organism>
<dbReference type="GO" id="GO:0051537">
    <property type="term" value="F:2 iron, 2 sulfur cluster binding"/>
    <property type="evidence" value="ECO:0007669"/>
    <property type="project" value="UniProtKB-KW"/>
</dbReference>
<keyword evidence="9" id="KW-0223">Dioxygenase</keyword>
<keyword evidence="3" id="KW-0479">Metal-binding</keyword>
<dbReference type="GO" id="GO:0051213">
    <property type="term" value="F:dioxygenase activity"/>
    <property type="evidence" value="ECO:0007669"/>
    <property type="project" value="UniProtKB-KW"/>
</dbReference>
<dbReference type="SUPFAM" id="SSF55961">
    <property type="entry name" value="Bet v1-like"/>
    <property type="match status" value="1"/>
</dbReference>
<evidence type="ECO:0000256" key="3">
    <source>
        <dbReference type="ARBA" id="ARBA00022723"/>
    </source>
</evidence>
<evidence type="ECO:0000259" key="8">
    <source>
        <dbReference type="PROSITE" id="PS51296"/>
    </source>
</evidence>
<feature type="domain" description="Rieske" evidence="8">
    <location>
        <begin position="53"/>
        <end position="161"/>
    </location>
</feature>
<evidence type="ECO:0000256" key="4">
    <source>
        <dbReference type="ARBA" id="ARBA00023002"/>
    </source>
</evidence>
<dbReference type="InterPro" id="IPR017941">
    <property type="entry name" value="Rieske_2Fe-2S"/>
</dbReference>
<dbReference type="Proteomes" id="UP000252706">
    <property type="component" value="Unassembled WGS sequence"/>
</dbReference>
<evidence type="ECO:0000256" key="7">
    <source>
        <dbReference type="ARBA" id="ARBA00023027"/>
    </source>
</evidence>
<keyword evidence="5" id="KW-0408">Iron</keyword>
<accession>A0A366WU53</accession>
<evidence type="ECO:0000313" key="10">
    <source>
        <dbReference type="Proteomes" id="UP000252706"/>
    </source>
</evidence>
<dbReference type="Pfam" id="PF00848">
    <property type="entry name" value="Ring_hydroxyl_A"/>
    <property type="match status" value="1"/>
</dbReference>
<dbReference type="InterPro" id="IPR015879">
    <property type="entry name" value="Ring_hydroxy_dOase_asu_C_dom"/>
</dbReference>
<comment type="caution">
    <text evidence="9">The sequence shown here is derived from an EMBL/GenBank/DDBJ whole genome shotgun (WGS) entry which is preliminary data.</text>
</comment>
<keyword evidence="7" id="KW-0520">NAD</keyword>
<dbReference type="PROSITE" id="PS00570">
    <property type="entry name" value="RING_HYDROXYL_ALPHA"/>
    <property type="match status" value="1"/>
</dbReference>
<dbReference type="InterPro" id="IPR036922">
    <property type="entry name" value="Rieske_2Fe-2S_sf"/>
</dbReference>
<dbReference type="PRINTS" id="PR00090">
    <property type="entry name" value="RNGDIOXGNASE"/>
</dbReference>
<dbReference type="GO" id="GO:0005506">
    <property type="term" value="F:iron ion binding"/>
    <property type="evidence" value="ECO:0007669"/>
    <property type="project" value="InterPro"/>
</dbReference>